<dbReference type="STRING" id="675120.N1PDF4"/>
<dbReference type="HOGENOM" id="CLU_042688_4_1_1"/>
<dbReference type="PANTHER" id="PTHR34598:SF3">
    <property type="entry name" value="OXIDOREDUCTASE AN1597"/>
    <property type="match status" value="1"/>
</dbReference>
<name>N1PDF4_DOTSN</name>
<organism evidence="3 4">
    <name type="scientific">Dothistroma septosporum (strain NZE10 / CBS 128990)</name>
    <name type="common">Red band needle blight fungus</name>
    <name type="synonym">Mycosphaerella pini</name>
    <dbReference type="NCBI Taxonomy" id="675120"/>
    <lineage>
        <taxon>Eukaryota</taxon>
        <taxon>Fungi</taxon>
        <taxon>Dikarya</taxon>
        <taxon>Ascomycota</taxon>
        <taxon>Pezizomycotina</taxon>
        <taxon>Dothideomycetes</taxon>
        <taxon>Dothideomycetidae</taxon>
        <taxon>Mycosphaerellales</taxon>
        <taxon>Mycosphaerellaceae</taxon>
        <taxon>Dothistroma</taxon>
    </lineage>
</organism>
<evidence type="ECO:0000313" key="3">
    <source>
        <dbReference type="EMBL" id="EME38479.1"/>
    </source>
</evidence>
<dbReference type="eggNOG" id="ENOG502QXTI">
    <property type="taxonomic scope" value="Eukaryota"/>
</dbReference>
<gene>
    <name evidence="3" type="ORF">DOTSEDRAFT_39471</name>
</gene>
<comment type="similarity">
    <text evidence="2">Belongs to the asaB hydroxylase/desaturase family.</text>
</comment>
<reference evidence="4" key="1">
    <citation type="journal article" date="2012" name="PLoS Genet.">
        <title>The genomes of the fungal plant pathogens Cladosporium fulvum and Dothistroma septosporum reveal adaptation to different hosts and lifestyles but also signatures of common ancestry.</title>
        <authorList>
            <person name="de Wit P.J.G.M."/>
            <person name="van der Burgt A."/>
            <person name="Oekmen B."/>
            <person name="Stergiopoulos I."/>
            <person name="Abd-Elsalam K.A."/>
            <person name="Aerts A.L."/>
            <person name="Bahkali A.H."/>
            <person name="Beenen H.G."/>
            <person name="Chettri P."/>
            <person name="Cox M.P."/>
            <person name="Datema E."/>
            <person name="de Vries R.P."/>
            <person name="Dhillon B."/>
            <person name="Ganley A.R."/>
            <person name="Griffiths S.A."/>
            <person name="Guo Y."/>
            <person name="Hamelin R.C."/>
            <person name="Henrissat B."/>
            <person name="Kabir M.S."/>
            <person name="Jashni M.K."/>
            <person name="Kema G."/>
            <person name="Klaubauf S."/>
            <person name="Lapidus A."/>
            <person name="Levasseur A."/>
            <person name="Lindquist E."/>
            <person name="Mehrabi R."/>
            <person name="Ohm R.A."/>
            <person name="Owen T.J."/>
            <person name="Salamov A."/>
            <person name="Schwelm A."/>
            <person name="Schijlen E."/>
            <person name="Sun H."/>
            <person name="van den Burg H.A."/>
            <person name="van Ham R.C.H.J."/>
            <person name="Zhang S."/>
            <person name="Goodwin S.B."/>
            <person name="Grigoriev I.V."/>
            <person name="Collemare J."/>
            <person name="Bradshaw R.E."/>
        </authorList>
    </citation>
    <scope>NUCLEOTIDE SEQUENCE [LARGE SCALE GENOMIC DNA]</scope>
    <source>
        <strain evidence="4">NZE10 / CBS 128990</strain>
    </source>
</reference>
<dbReference type="NCBIfam" id="NF041278">
    <property type="entry name" value="CmcJ_NvfI_EfuI"/>
    <property type="match status" value="1"/>
</dbReference>
<dbReference type="AlphaFoldDB" id="N1PDF4"/>
<accession>N1PDF4</accession>
<dbReference type="GO" id="GO:0016491">
    <property type="term" value="F:oxidoreductase activity"/>
    <property type="evidence" value="ECO:0007669"/>
    <property type="project" value="UniProtKB-KW"/>
</dbReference>
<sequence>MGEADESPVYGIFRFLEPDLSVPAEDRAIFAAPANVRAVEERIQLHDFRTSADVARGAQGLDVQAFTYIKHKSSLSGEEMLQGTNVEDIYAPETVDMILKLTGASRGVVHNVAFRRDPATKQNDLKYVMRAGGERDQAVMSLPQDRVLVNGRNNDSTNEPARHAHCDMILESLRDTLTMCRHDICEAAKPAAEAEAMRAQGAVVQIPRYAAYSVWRPLKTVKRDPIAVLDYRSIDSSELPITDFRVPSAVLPNGEYIVKAWLHGPPKHPENLKWYWIPEQTPEDVAIIKFSDSVSVEDPSVAAGCIHCSPIIEGTEGQETRQSVECRVYAFWD</sequence>
<evidence type="ECO:0000256" key="2">
    <source>
        <dbReference type="ARBA" id="ARBA00023604"/>
    </source>
</evidence>
<dbReference type="OrthoDB" id="412788at2759"/>
<reference evidence="3 4" key="2">
    <citation type="journal article" date="2012" name="PLoS Pathog.">
        <title>Diverse lifestyles and strategies of plant pathogenesis encoded in the genomes of eighteen Dothideomycetes fungi.</title>
        <authorList>
            <person name="Ohm R.A."/>
            <person name="Feau N."/>
            <person name="Henrissat B."/>
            <person name="Schoch C.L."/>
            <person name="Horwitz B.A."/>
            <person name="Barry K.W."/>
            <person name="Condon B.J."/>
            <person name="Copeland A.C."/>
            <person name="Dhillon B."/>
            <person name="Glaser F."/>
            <person name="Hesse C.N."/>
            <person name="Kosti I."/>
            <person name="LaButti K."/>
            <person name="Lindquist E.A."/>
            <person name="Lucas S."/>
            <person name="Salamov A.A."/>
            <person name="Bradshaw R.E."/>
            <person name="Ciuffetti L."/>
            <person name="Hamelin R.C."/>
            <person name="Kema G.H.J."/>
            <person name="Lawrence C."/>
            <person name="Scott J.A."/>
            <person name="Spatafora J.W."/>
            <person name="Turgeon B.G."/>
            <person name="de Wit P.J.G.M."/>
            <person name="Zhong S."/>
            <person name="Goodwin S.B."/>
            <person name="Grigoriev I.V."/>
        </authorList>
    </citation>
    <scope>NUCLEOTIDE SEQUENCE [LARGE SCALE GENOMIC DNA]</scope>
    <source>
        <strain evidence="4">NZE10 / CBS 128990</strain>
    </source>
</reference>
<proteinExistence type="inferred from homology"/>
<keyword evidence="4" id="KW-1185">Reference proteome</keyword>
<evidence type="ECO:0000313" key="4">
    <source>
        <dbReference type="Proteomes" id="UP000016933"/>
    </source>
</evidence>
<dbReference type="Proteomes" id="UP000016933">
    <property type="component" value="Unassembled WGS sequence"/>
</dbReference>
<keyword evidence="1" id="KW-0560">Oxidoreductase</keyword>
<dbReference type="OMA" id="AGCIHCS"/>
<protein>
    <submittedName>
        <fullName evidence="3">Uncharacterized protein</fullName>
    </submittedName>
</protein>
<dbReference type="PANTHER" id="PTHR34598">
    <property type="entry name" value="BLL6449 PROTEIN"/>
    <property type="match status" value="1"/>
</dbReference>
<evidence type="ECO:0000256" key="1">
    <source>
        <dbReference type="ARBA" id="ARBA00023002"/>
    </source>
</evidence>
<dbReference type="EMBL" id="KB446547">
    <property type="protein sequence ID" value="EME38479.1"/>
    <property type="molecule type" value="Genomic_DNA"/>
</dbReference>
<dbReference type="InterPro" id="IPR044053">
    <property type="entry name" value="AsaB-like"/>
</dbReference>